<dbReference type="FunFam" id="3.30.2160.10:FF:000002">
    <property type="entry name" value="Putative Ubiquitin-protein ligase E3C"/>
    <property type="match status" value="1"/>
</dbReference>
<evidence type="ECO:0000256" key="5">
    <source>
        <dbReference type="ARBA" id="ARBA00022786"/>
    </source>
</evidence>
<evidence type="ECO:0000256" key="8">
    <source>
        <dbReference type="ARBA" id="ARBA00067505"/>
    </source>
</evidence>
<dbReference type="GO" id="GO:0061630">
    <property type="term" value="F:ubiquitin protein ligase activity"/>
    <property type="evidence" value="ECO:0007669"/>
    <property type="project" value="UniProtKB-EC"/>
</dbReference>
<feature type="active site" description="Glycyl thioester intermediate" evidence="10">
    <location>
        <position position="427"/>
    </location>
</feature>
<dbReference type="AlphaFoldDB" id="A0A7L3RZI3"/>
<feature type="domain" description="HECT" evidence="11">
    <location>
        <begin position="129"/>
        <end position="459"/>
    </location>
</feature>
<evidence type="ECO:0000256" key="10">
    <source>
        <dbReference type="PROSITE-ProRule" id="PRU00104"/>
    </source>
</evidence>
<sequence>PLCSFCSENARGETLELFHSVHGWLMVLYERDCRRRFAPEDHWLRKDLKPSVLFQELDKDKKRAQLLLQYIPHVIPHKNRVLLFRNMVTKEKEKLGLVETSSASPHVTHITIRRSRMLEDGYEQLRQLSQNAMKGVIRVKFVNDLGVDEAGIDQDGVFKEFLEEIIKKVFDPALNLFKGIVVDVPFASFFLSQLLGHHHSVFYSSVDELPSLDSEFYKNLTSIKRYDGDISDLGLTLSYDEDVMGQLVCHELVPGGKTIPVTNENKISYIHLMAHFRMHTQIKSQTAALISGFRSIIKPEWIRMFSAPELQRLISVGTQACHNLSHPRKHTVYYGGFHGSHRVIIWLWDILANDFSPEERAMFLKFVTSCSRPPLLGFAYLKPPFSIRCVEVSDDQDTGDTLGSVLRGFFTIRKKEPGGRLPTSSTCFNLLKLPNYSKKSILREKLRYAISMNTGFELS</sequence>
<evidence type="ECO:0000313" key="13">
    <source>
        <dbReference type="Proteomes" id="UP000578766"/>
    </source>
</evidence>
<keyword evidence="4" id="KW-0808">Transferase</keyword>
<comment type="pathway">
    <text evidence="2">Protein modification; protein ubiquitination.</text>
</comment>
<dbReference type="InterPro" id="IPR035983">
    <property type="entry name" value="Hect_E3_ubiquitin_ligase"/>
</dbReference>
<evidence type="ECO:0000256" key="6">
    <source>
        <dbReference type="ARBA" id="ARBA00023018"/>
    </source>
</evidence>
<evidence type="ECO:0000256" key="4">
    <source>
        <dbReference type="ARBA" id="ARBA00022679"/>
    </source>
</evidence>
<evidence type="ECO:0000256" key="7">
    <source>
        <dbReference type="ARBA" id="ARBA00034105"/>
    </source>
</evidence>
<keyword evidence="6" id="KW-0770">Synapse</keyword>
<evidence type="ECO:0000256" key="9">
    <source>
        <dbReference type="ARBA" id="ARBA00077267"/>
    </source>
</evidence>
<feature type="non-terminal residue" evidence="12">
    <location>
        <position position="1"/>
    </location>
</feature>
<dbReference type="GO" id="GO:0000209">
    <property type="term" value="P:protein polyubiquitination"/>
    <property type="evidence" value="ECO:0007669"/>
    <property type="project" value="InterPro"/>
</dbReference>
<comment type="catalytic activity">
    <reaction evidence="1">
        <text>S-ubiquitinyl-[E2 ubiquitin-conjugating enzyme]-L-cysteine + [acceptor protein]-L-lysine = [E2 ubiquitin-conjugating enzyme]-L-cysteine + N(6)-ubiquitinyl-[acceptor protein]-L-lysine.</text>
        <dbReference type="EC" id="2.3.2.26"/>
    </reaction>
</comment>
<gene>
    <name evidence="12" type="primary">Ube3b</name>
    <name evidence="12" type="ORF">CEPGRY_R10048</name>
</gene>
<reference evidence="12 13" key="1">
    <citation type="submission" date="2019-09" db="EMBL/GenBank/DDBJ databases">
        <title>Bird 10,000 Genomes (B10K) Project - Family phase.</title>
        <authorList>
            <person name="Zhang G."/>
        </authorList>
    </citation>
    <scope>NUCLEOTIDE SEQUENCE [LARGE SCALE GENOMIC DNA]</scope>
    <source>
        <strain evidence="12">OUT-0020</strain>
        <tissue evidence="12">Liver</tissue>
    </source>
</reference>
<feature type="non-terminal residue" evidence="12">
    <location>
        <position position="459"/>
    </location>
</feature>
<dbReference type="GO" id="GO:0014069">
    <property type="term" value="C:postsynaptic density"/>
    <property type="evidence" value="ECO:0007669"/>
    <property type="project" value="UniProtKB-SubCell"/>
</dbReference>
<dbReference type="CDD" id="cd00078">
    <property type="entry name" value="HECTc"/>
    <property type="match status" value="1"/>
</dbReference>
<dbReference type="InterPro" id="IPR000569">
    <property type="entry name" value="HECT_dom"/>
</dbReference>
<evidence type="ECO:0000313" key="12">
    <source>
        <dbReference type="EMBL" id="NXV20052.1"/>
    </source>
</evidence>
<organism evidence="12 13">
    <name type="scientific">Cepphus grylle</name>
    <name type="common">Black guillemot</name>
    <name type="synonym">Alca grylle</name>
    <dbReference type="NCBI Taxonomy" id="28697"/>
    <lineage>
        <taxon>Eukaryota</taxon>
        <taxon>Metazoa</taxon>
        <taxon>Chordata</taxon>
        <taxon>Craniata</taxon>
        <taxon>Vertebrata</taxon>
        <taxon>Euteleostomi</taxon>
        <taxon>Archelosauria</taxon>
        <taxon>Archosauria</taxon>
        <taxon>Dinosauria</taxon>
        <taxon>Saurischia</taxon>
        <taxon>Theropoda</taxon>
        <taxon>Coelurosauria</taxon>
        <taxon>Aves</taxon>
        <taxon>Neognathae</taxon>
        <taxon>Neoaves</taxon>
        <taxon>Charadriiformes</taxon>
        <taxon>Alcidae</taxon>
        <taxon>Cepphus</taxon>
    </lineage>
</organism>
<dbReference type="Gene3D" id="3.90.1750.10">
    <property type="entry name" value="Hect, E3 ligase catalytic domains"/>
    <property type="match status" value="1"/>
</dbReference>
<dbReference type="Proteomes" id="UP000578766">
    <property type="component" value="Unassembled WGS sequence"/>
</dbReference>
<comment type="caution">
    <text evidence="12">The sequence shown here is derived from an EMBL/GenBank/DDBJ whole genome shotgun (WGS) entry which is preliminary data.</text>
</comment>
<dbReference type="SUPFAM" id="SSF56204">
    <property type="entry name" value="Hect, E3 ligase catalytic domain"/>
    <property type="match status" value="1"/>
</dbReference>
<protein>
    <recommendedName>
        <fullName evidence="8">Ubiquitin-protein ligase E3B</fullName>
        <ecNumber evidence="3">2.3.2.26</ecNumber>
    </recommendedName>
    <alternativeName>
        <fullName evidence="9">HECT-type ubiquitin transferase E3B</fullName>
    </alternativeName>
</protein>
<dbReference type="PANTHER" id="PTHR45700:SF3">
    <property type="entry name" value="UBIQUITIN-PROTEIN LIGASE E3B"/>
    <property type="match status" value="1"/>
</dbReference>
<keyword evidence="13" id="KW-1185">Reference proteome</keyword>
<dbReference type="PANTHER" id="PTHR45700">
    <property type="entry name" value="UBIQUITIN-PROTEIN LIGASE E3C"/>
    <property type="match status" value="1"/>
</dbReference>
<keyword evidence="5 10" id="KW-0833">Ubl conjugation pathway</keyword>
<name>A0A7L3RZI3_CEPGR</name>
<comment type="subcellular location">
    <subcellularLocation>
        <location evidence="7">Postsynaptic density</location>
    </subcellularLocation>
</comment>
<evidence type="ECO:0000259" key="11">
    <source>
        <dbReference type="PROSITE" id="PS50237"/>
    </source>
</evidence>
<evidence type="ECO:0000256" key="1">
    <source>
        <dbReference type="ARBA" id="ARBA00000885"/>
    </source>
</evidence>
<proteinExistence type="predicted"/>
<evidence type="ECO:0000256" key="3">
    <source>
        <dbReference type="ARBA" id="ARBA00012485"/>
    </source>
</evidence>
<accession>A0A7L3RZI3</accession>
<evidence type="ECO:0000256" key="2">
    <source>
        <dbReference type="ARBA" id="ARBA00004906"/>
    </source>
</evidence>
<dbReference type="GO" id="GO:0006511">
    <property type="term" value="P:ubiquitin-dependent protein catabolic process"/>
    <property type="evidence" value="ECO:0007669"/>
    <property type="project" value="TreeGrafter"/>
</dbReference>
<dbReference type="PROSITE" id="PS50237">
    <property type="entry name" value="HECT"/>
    <property type="match status" value="1"/>
</dbReference>
<keyword evidence="12" id="KW-0436">Ligase</keyword>
<dbReference type="SMART" id="SM00119">
    <property type="entry name" value="HECTc"/>
    <property type="match status" value="1"/>
</dbReference>
<dbReference type="EC" id="2.3.2.26" evidence="3"/>
<dbReference type="Gene3D" id="3.30.2410.10">
    <property type="entry name" value="Hect, E3 ligase catalytic domain"/>
    <property type="match status" value="1"/>
</dbReference>
<dbReference type="EMBL" id="VZUD01000130">
    <property type="protein sequence ID" value="NXV20052.1"/>
    <property type="molecule type" value="Genomic_DNA"/>
</dbReference>
<dbReference type="Pfam" id="PF00632">
    <property type="entry name" value="HECT"/>
    <property type="match status" value="1"/>
</dbReference>
<dbReference type="FunFam" id="3.30.2410.10:FF:000012">
    <property type="entry name" value="Ubiquitin-protein ligase E3B"/>
    <property type="match status" value="1"/>
</dbReference>
<dbReference type="GO" id="GO:0016874">
    <property type="term" value="F:ligase activity"/>
    <property type="evidence" value="ECO:0007669"/>
    <property type="project" value="UniProtKB-KW"/>
</dbReference>
<dbReference type="InterPro" id="IPR044611">
    <property type="entry name" value="E3A/B/C-like"/>
</dbReference>
<dbReference type="Gene3D" id="3.30.2160.10">
    <property type="entry name" value="Hect, E3 ligase catalytic domain"/>
    <property type="match status" value="1"/>
</dbReference>